<accession>A0A4C1ZAX1</accession>
<gene>
    <name evidence="1" type="ORF">EVAR_55684_1</name>
</gene>
<dbReference type="OrthoDB" id="6931130at2759"/>
<dbReference type="Proteomes" id="UP000299102">
    <property type="component" value="Unassembled WGS sequence"/>
</dbReference>
<keyword evidence="2" id="KW-1185">Reference proteome</keyword>
<name>A0A4C1ZAX1_EUMVA</name>
<comment type="caution">
    <text evidence="1">The sequence shown here is derived from an EMBL/GenBank/DDBJ whole genome shotgun (WGS) entry which is preliminary data.</text>
</comment>
<sequence>MQRYKYNDMQAKAPETNDSTVVDFKADLVQPSSKQNSAEDDIEKRYTPELKEQLGAARQDSLLLYTEFAARSAADLKAFVRAVSALGADSLSELSPDATAHANTSNNKLDTTQDAINLILDGAAHRSGMPNARRLMTQEIAFFSVLDPKRELPEPCRQQLHKSVHKSRWNAHVAADYSAENHHKYILGHMIVFKMHLNKGNMSQAERLGRSCLSIVCPALSLARSAQAERDNESCFFSEEYIKKCDRIIKTCGISCETNPRIVSWRRQAADEINRVREDMLHARKVYRDLIIHQKRRFNNLRRIAGASIRSAVEDFKYIHHDVTASRISRPAACVVRVVLVHTIIRYGLPPLRNMLTL</sequence>
<dbReference type="AlphaFoldDB" id="A0A4C1ZAX1"/>
<proteinExistence type="predicted"/>
<organism evidence="1 2">
    <name type="scientific">Eumeta variegata</name>
    <name type="common">Bagworm moth</name>
    <name type="synonym">Eumeta japonica</name>
    <dbReference type="NCBI Taxonomy" id="151549"/>
    <lineage>
        <taxon>Eukaryota</taxon>
        <taxon>Metazoa</taxon>
        <taxon>Ecdysozoa</taxon>
        <taxon>Arthropoda</taxon>
        <taxon>Hexapoda</taxon>
        <taxon>Insecta</taxon>
        <taxon>Pterygota</taxon>
        <taxon>Neoptera</taxon>
        <taxon>Endopterygota</taxon>
        <taxon>Lepidoptera</taxon>
        <taxon>Glossata</taxon>
        <taxon>Ditrysia</taxon>
        <taxon>Tineoidea</taxon>
        <taxon>Psychidae</taxon>
        <taxon>Oiketicinae</taxon>
        <taxon>Eumeta</taxon>
    </lineage>
</organism>
<evidence type="ECO:0000313" key="2">
    <source>
        <dbReference type="Proteomes" id="UP000299102"/>
    </source>
</evidence>
<evidence type="ECO:0000313" key="1">
    <source>
        <dbReference type="EMBL" id="GBP85941.1"/>
    </source>
</evidence>
<dbReference type="EMBL" id="BGZK01001770">
    <property type="protein sequence ID" value="GBP85941.1"/>
    <property type="molecule type" value="Genomic_DNA"/>
</dbReference>
<protein>
    <submittedName>
        <fullName evidence="1">Uncharacterized protein</fullName>
    </submittedName>
</protein>
<reference evidence="1 2" key="1">
    <citation type="journal article" date="2019" name="Commun. Biol.">
        <title>The bagworm genome reveals a unique fibroin gene that provides high tensile strength.</title>
        <authorList>
            <person name="Kono N."/>
            <person name="Nakamura H."/>
            <person name="Ohtoshi R."/>
            <person name="Tomita M."/>
            <person name="Numata K."/>
            <person name="Arakawa K."/>
        </authorList>
    </citation>
    <scope>NUCLEOTIDE SEQUENCE [LARGE SCALE GENOMIC DNA]</scope>
</reference>